<feature type="region of interest" description="Disordered" evidence="1">
    <location>
        <begin position="230"/>
        <end position="295"/>
    </location>
</feature>
<dbReference type="RefSeq" id="WP_084451509.1">
    <property type="nucleotide sequence ID" value="NZ_FWXN01000008.1"/>
</dbReference>
<feature type="compositionally biased region" description="Gly residues" evidence="1">
    <location>
        <begin position="251"/>
        <end position="264"/>
    </location>
</feature>
<evidence type="ECO:0000313" key="2">
    <source>
        <dbReference type="EMBL" id="SMC74329.1"/>
    </source>
</evidence>
<evidence type="ECO:0000256" key="1">
    <source>
        <dbReference type="SAM" id="MobiDB-lite"/>
    </source>
</evidence>
<dbReference type="EMBL" id="FWXN01000008">
    <property type="protein sequence ID" value="SMC74329.1"/>
    <property type="molecule type" value="Genomic_DNA"/>
</dbReference>
<organism evidence="2 3">
    <name type="scientific">Janibacter indicus</name>
    <dbReference type="NCBI Taxonomy" id="857417"/>
    <lineage>
        <taxon>Bacteria</taxon>
        <taxon>Bacillati</taxon>
        <taxon>Actinomycetota</taxon>
        <taxon>Actinomycetes</taxon>
        <taxon>Micrococcales</taxon>
        <taxon>Intrasporangiaceae</taxon>
        <taxon>Janibacter</taxon>
    </lineage>
</organism>
<reference evidence="2 3" key="1">
    <citation type="submission" date="2017-04" db="EMBL/GenBank/DDBJ databases">
        <authorList>
            <person name="Afonso C.L."/>
            <person name="Miller P.J."/>
            <person name="Scott M.A."/>
            <person name="Spackman E."/>
            <person name="Goraichik I."/>
            <person name="Dimitrov K.M."/>
            <person name="Suarez D.L."/>
            <person name="Swayne D.E."/>
        </authorList>
    </citation>
    <scope>NUCLEOTIDE SEQUENCE [LARGE SCALE GENOMIC DNA]</scope>
    <source>
        <strain evidence="2 3">CGMCC 1.12511</strain>
    </source>
</reference>
<dbReference type="Proteomes" id="UP000192634">
    <property type="component" value="Unassembled WGS sequence"/>
</dbReference>
<gene>
    <name evidence="2" type="ORF">SAMN06296429_108175</name>
</gene>
<dbReference type="OrthoDB" id="3781658at2"/>
<proteinExistence type="predicted"/>
<name>A0A1W2BN28_9MICO</name>
<dbReference type="AlphaFoldDB" id="A0A1W2BN28"/>
<sequence>MPTFYDPAADSTEAAEALRGLAHASRHFDYPRDLHPVIGDLLASTRSLRQTLDQLAAAHIDHRSRAHDDAGDHLTGAHDALAAADELHQAGTLLDDVTERLDAGSQATSRIAWHDPLGHEAAQTLPPVREDPTHQGPAHRWVSVAFLQGEDADTVLDVIDRDGVEAGLDHMTGFDYGTETTDAALENGHVYDDPPSGMLDREADRGDYRMVYNPQAGHVALYRQHTIDPADQLPPEPGLGTRELLSRPAGSAGGPAVGQAGLGRGAAASAFARESTHKTTTDRGASGRDGSWFAHRGVAAVKRDRGLGL</sequence>
<accession>A0A1W2BN28</accession>
<protein>
    <submittedName>
        <fullName evidence="2">Uncharacterized protein</fullName>
    </submittedName>
</protein>
<evidence type="ECO:0000313" key="3">
    <source>
        <dbReference type="Proteomes" id="UP000192634"/>
    </source>
</evidence>